<keyword evidence="7" id="KW-1185">Reference proteome</keyword>
<accession>A0A167LB27</accession>
<dbReference type="InterPro" id="IPR005475">
    <property type="entry name" value="Transketolase-like_Pyr-bd"/>
</dbReference>
<dbReference type="InterPro" id="IPR031717">
    <property type="entry name" value="ODO-1/KGD_C"/>
</dbReference>
<dbReference type="Pfam" id="PF00676">
    <property type="entry name" value="E1_dh"/>
    <property type="match status" value="1"/>
</dbReference>
<dbReference type="Pfam" id="PF16870">
    <property type="entry name" value="OxoGdeHyase_C"/>
    <property type="match status" value="1"/>
</dbReference>
<keyword evidence="3" id="KW-0560">Oxidoreductase</keyword>
<dbReference type="SUPFAM" id="SSF52518">
    <property type="entry name" value="Thiamin diphosphate-binding fold (THDP-binding)"/>
    <property type="match status" value="2"/>
</dbReference>
<dbReference type="InterPro" id="IPR029061">
    <property type="entry name" value="THDP-binding"/>
</dbReference>
<dbReference type="NCBIfam" id="TIGR00239">
    <property type="entry name" value="2oxo_dh_E1"/>
    <property type="match status" value="1"/>
</dbReference>
<protein>
    <recommendedName>
        <fullName evidence="5">Transketolase-like pyrimidine-binding domain-containing protein</fullName>
    </recommendedName>
</protein>
<dbReference type="PANTHER" id="PTHR23152">
    <property type="entry name" value="2-OXOGLUTARATE DEHYDROGENASE"/>
    <property type="match status" value="1"/>
</dbReference>
<proteinExistence type="inferred from homology"/>
<feature type="domain" description="Transketolase-like pyrimidine-binding" evidence="5">
    <location>
        <begin position="575"/>
        <end position="779"/>
    </location>
</feature>
<dbReference type="Gene3D" id="3.40.50.11610">
    <property type="entry name" value="Multifunctional 2-oxoglutarate metabolism enzyme, C-terminal domain"/>
    <property type="match status" value="1"/>
</dbReference>
<dbReference type="GO" id="GO:0016624">
    <property type="term" value="F:oxidoreductase activity, acting on the aldehyde or oxo group of donors, disulfide as acceptor"/>
    <property type="evidence" value="ECO:0007669"/>
    <property type="project" value="InterPro"/>
</dbReference>
<dbReference type="Gene3D" id="3.40.50.12470">
    <property type="match status" value="1"/>
</dbReference>
<dbReference type="SMART" id="SM00861">
    <property type="entry name" value="Transket_pyr"/>
    <property type="match status" value="1"/>
</dbReference>
<dbReference type="PIRSF" id="PIRSF000157">
    <property type="entry name" value="Oxoglu_dh_E1"/>
    <property type="match status" value="1"/>
</dbReference>
<evidence type="ECO:0000259" key="5">
    <source>
        <dbReference type="SMART" id="SM00861"/>
    </source>
</evidence>
<evidence type="ECO:0000256" key="3">
    <source>
        <dbReference type="ARBA" id="ARBA00023002"/>
    </source>
</evidence>
<dbReference type="GO" id="GO:0006091">
    <property type="term" value="P:generation of precursor metabolites and energy"/>
    <property type="evidence" value="ECO:0007669"/>
    <property type="project" value="UniProtKB-ARBA"/>
</dbReference>
<dbReference type="NCBIfam" id="NF006914">
    <property type="entry name" value="PRK09404.1"/>
    <property type="match status" value="1"/>
</dbReference>
<dbReference type="PANTHER" id="PTHR23152:SF4">
    <property type="entry name" value="2-OXOADIPATE DEHYDROGENASE COMPLEX COMPONENT E1"/>
    <property type="match status" value="1"/>
</dbReference>
<dbReference type="InterPro" id="IPR042179">
    <property type="entry name" value="KGD_C_sf"/>
</dbReference>
<dbReference type="InterPro" id="IPR011603">
    <property type="entry name" value="2oxoglutarate_DH_E1"/>
</dbReference>
<dbReference type="OrthoDB" id="413077at2759"/>
<evidence type="ECO:0000313" key="7">
    <source>
        <dbReference type="Proteomes" id="UP000077315"/>
    </source>
</evidence>
<dbReference type="VEuPathDB" id="FungiDB:PHYBLDRAFT_149190"/>
<keyword evidence="4" id="KW-0786">Thiamine pyrophosphate</keyword>
<evidence type="ECO:0000256" key="1">
    <source>
        <dbReference type="ARBA" id="ARBA00001964"/>
    </source>
</evidence>
<gene>
    <name evidence="6" type="ORF">PHYBLDRAFT_149190</name>
</gene>
<comment type="cofactor">
    <cofactor evidence="1">
        <name>thiamine diphosphate</name>
        <dbReference type="ChEBI" id="CHEBI:58937"/>
    </cofactor>
</comment>
<dbReference type="GO" id="GO:0030976">
    <property type="term" value="F:thiamine pyrophosphate binding"/>
    <property type="evidence" value="ECO:0007669"/>
    <property type="project" value="InterPro"/>
</dbReference>
<dbReference type="Proteomes" id="UP000077315">
    <property type="component" value="Unassembled WGS sequence"/>
</dbReference>
<reference evidence="7" key="1">
    <citation type="submission" date="2015-06" db="EMBL/GenBank/DDBJ databases">
        <title>Expansion of signal transduction pathways in fungi by whole-genome duplication.</title>
        <authorList>
            <consortium name="DOE Joint Genome Institute"/>
            <person name="Corrochano L.M."/>
            <person name="Kuo A."/>
            <person name="Marcet-Houben M."/>
            <person name="Polaino S."/>
            <person name="Salamov A."/>
            <person name="Villalobos J.M."/>
            <person name="Alvarez M.I."/>
            <person name="Avalos J."/>
            <person name="Benito E.P."/>
            <person name="Benoit I."/>
            <person name="Burger G."/>
            <person name="Camino L.P."/>
            <person name="Canovas D."/>
            <person name="Cerda-Olmedo E."/>
            <person name="Cheng J.-F."/>
            <person name="Dominguez A."/>
            <person name="Elias M."/>
            <person name="Eslava A.P."/>
            <person name="Glaser F."/>
            <person name="Grimwood J."/>
            <person name="Gutierrez G."/>
            <person name="Heitman J."/>
            <person name="Henrissat B."/>
            <person name="Iturriaga E.A."/>
            <person name="Lang B.F."/>
            <person name="Lavin J.L."/>
            <person name="Lee S."/>
            <person name="Li W."/>
            <person name="Lindquist E."/>
            <person name="Lopez-Garcia S."/>
            <person name="Luque E.M."/>
            <person name="Marcos A.T."/>
            <person name="Martin J."/>
            <person name="McCluskey K."/>
            <person name="Medina H.R."/>
            <person name="Miralles-Duran A."/>
            <person name="Miyazaki A."/>
            <person name="Munoz-Torres E."/>
            <person name="Oguiza J.A."/>
            <person name="Ohm R."/>
            <person name="Olmedo M."/>
            <person name="Orejas M."/>
            <person name="Ortiz-Castellanos L."/>
            <person name="Pisabarro A.G."/>
            <person name="Rodriguez-Romero J."/>
            <person name="Ruiz-Herrera J."/>
            <person name="Ruiz-Vazquez R."/>
            <person name="Sanz C."/>
            <person name="Schackwitz W."/>
            <person name="Schmutz J."/>
            <person name="Shahriari M."/>
            <person name="Shelest E."/>
            <person name="Silva-Franco F."/>
            <person name="Soanes D."/>
            <person name="Syed K."/>
            <person name="Tagua V.G."/>
            <person name="Talbot N.J."/>
            <person name="Thon M."/>
            <person name="De vries R.P."/>
            <person name="Wiebenga A."/>
            <person name="Yadav J.S."/>
            <person name="Braun E.L."/>
            <person name="Baker S."/>
            <person name="Garre V."/>
            <person name="Horwitz B."/>
            <person name="Torres-Martinez S."/>
            <person name="Idnurm A."/>
            <person name="Herrera-Estrella A."/>
            <person name="Gabaldon T."/>
            <person name="Grigoriev I.V."/>
        </authorList>
    </citation>
    <scope>NUCLEOTIDE SEQUENCE [LARGE SCALE GENOMIC DNA]</scope>
    <source>
        <strain evidence="7">NRRL 1555(-)</strain>
    </source>
</reference>
<dbReference type="RefSeq" id="XP_018288068.1">
    <property type="nucleotide sequence ID" value="XM_018432230.1"/>
</dbReference>
<dbReference type="Gene3D" id="3.40.50.970">
    <property type="match status" value="1"/>
</dbReference>
<dbReference type="CDD" id="cd02016">
    <property type="entry name" value="TPP_E1_OGDC_like"/>
    <property type="match status" value="1"/>
</dbReference>
<evidence type="ECO:0000256" key="4">
    <source>
        <dbReference type="ARBA" id="ARBA00023052"/>
    </source>
</evidence>
<organism evidence="6 7">
    <name type="scientific">Phycomyces blakesleeanus (strain ATCC 8743b / DSM 1359 / FGSC 10004 / NBRC 33097 / NRRL 1555)</name>
    <dbReference type="NCBI Taxonomy" id="763407"/>
    <lineage>
        <taxon>Eukaryota</taxon>
        <taxon>Fungi</taxon>
        <taxon>Fungi incertae sedis</taxon>
        <taxon>Mucoromycota</taxon>
        <taxon>Mucoromycotina</taxon>
        <taxon>Mucoromycetes</taxon>
        <taxon>Mucorales</taxon>
        <taxon>Phycomycetaceae</taxon>
        <taxon>Phycomyces</taxon>
    </lineage>
</organism>
<dbReference type="EMBL" id="KV440990">
    <property type="protein sequence ID" value="OAD70028.1"/>
    <property type="molecule type" value="Genomic_DNA"/>
</dbReference>
<dbReference type="AlphaFoldDB" id="A0A167LB27"/>
<dbReference type="GeneID" id="28993136"/>
<dbReference type="STRING" id="763407.A0A167LB27"/>
<dbReference type="NCBIfam" id="NF008907">
    <property type="entry name" value="PRK12270.1"/>
    <property type="match status" value="1"/>
</dbReference>
<dbReference type="InParanoid" id="A0A167LB27"/>
<dbReference type="Gene3D" id="1.10.287.1150">
    <property type="entry name" value="TPP helical domain"/>
    <property type="match status" value="1"/>
</dbReference>
<dbReference type="Pfam" id="PF02779">
    <property type="entry name" value="Transket_pyr"/>
    <property type="match status" value="1"/>
</dbReference>
<comment type="similarity">
    <text evidence="2">Belongs to the alpha-ketoglutarate dehydrogenase family.</text>
</comment>
<dbReference type="InterPro" id="IPR001017">
    <property type="entry name" value="DH_E1"/>
</dbReference>
<sequence>MLRIQRLTRSSNSVLSTRRLYHDKGVFGYRVPKEYKMPDYTESELASRKDGGSLLRMVQAYRTHGHRGAHLDPLDIMQREAVLALKPERYGITDTKQVHPLAGILHVTESKQDPSAKQEADTETIINHLNSVYCGNIAYEFMHSPSASERRWWYHALESWNKPQLTEDQKKRIHQLLTKSETFDHFLAKKFPNVKRYGLEGGESMMVALDRLFSLSAKAGVEDVVIGMPHRGRLNLLCDLLEYPQAALFSKMKGNSELPKGTFGSGDVISHLVNNPDLTYDGKPLHVSLLHNPSHLEAINPVAMGKARAKQTDLLSKADDSCNLGDRVMCVQIHGDAAFSGQGIVTESLCLSNLPHYSSGGSIHIVVNNQLGYTTPAQNARSSAYCSDIGKMINVPVVHVNGDHPEDVARAMDVVFEYRNKFRKDIILDLMCYRRWGHNELDEPGFTQPNMYNTIRHRTSVPKLYEQKLLDEKTFGSAAEAESVRSAQIEALESSLKASETYVPDDSAHLQGNWKSMTHPTTGSQAAVDTGVDSALLSAIGRQSVTPPSSVKVHQRLKKYHIDARLKKIDQGKGLDWATAEAMAFGSLLKEGYGVRISGQDVGRGTFSQRHAMFVCQDTESAVIPLNEMEAGQGLLEVANSPLSEFAVMGFEYGMSIESPKNLVIWEAQFGDFFNGAQIILDTFISSGEEKWLRQSGMVLLLPHGQDGAGPEHSSSRIERFLQMSNAPFNVDETYHSPPNWHVVNCTTPGQYFHVLRRQMARKFRKPLVVISPKSLLKSPLAVSSFEDMAPGTSFKPVLEDPTTNNPDMVEKVVFVSGKLYYDLAKEKSERGLDERVALVRIEELCPFPRDQIKQEIEKYEHAGEFVWCQEEPQNAGAYSFMAPRLAQLLPQKMIGYVGRSPLSAPAIANGPLFRKQQTQLIQEAIDI</sequence>
<evidence type="ECO:0000313" key="6">
    <source>
        <dbReference type="EMBL" id="OAD70028.1"/>
    </source>
</evidence>
<evidence type="ECO:0000256" key="2">
    <source>
        <dbReference type="ARBA" id="ARBA00006936"/>
    </source>
</evidence>
<name>A0A167LB27_PHYB8</name>